<dbReference type="Proteomes" id="UP001152795">
    <property type="component" value="Unassembled WGS sequence"/>
</dbReference>
<proteinExistence type="inferred from homology"/>
<dbReference type="EMBL" id="CACRXK020012832">
    <property type="protein sequence ID" value="CAB4024089.1"/>
    <property type="molecule type" value="Genomic_DNA"/>
</dbReference>
<dbReference type="InterPro" id="IPR025256">
    <property type="entry name" value="TM7S3/TM198-like_dom"/>
</dbReference>
<dbReference type="PANTHER" id="PTHR31247:SF5">
    <property type="entry name" value="DUF4203 DOMAIN-CONTAINING PROTEIN"/>
    <property type="match status" value="1"/>
</dbReference>
<keyword evidence="3" id="KW-0812">Transmembrane</keyword>
<feature type="domain" description="TM7S3/TM198-like" evidence="7">
    <location>
        <begin position="94"/>
        <end position="282"/>
    </location>
</feature>
<dbReference type="OrthoDB" id="115781at2759"/>
<dbReference type="AlphaFoldDB" id="A0A6S7KUP7"/>
<keyword evidence="5" id="KW-0472">Membrane</keyword>
<dbReference type="Pfam" id="PF13886">
    <property type="entry name" value="TM7S3_TM198"/>
    <property type="match status" value="1"/>
</dbReference>
<evidence type="ECO:0000256" key="6">
    <source>
        <dbReference type="ARBA" id="ARBA00049737"/>
    </source>
</evidence>
<comment type="similarity">
    <text evidence="2">Belongs to the TMEM198 family.</text>
</comment>
<evidence type="ECO:0000313" key="9">
    <source>
        <dbReference type="Proteomes" id="UP001152795"/>
    </source>
</evidence>
<dbReference type="GO" id="GO:0005886">
    <property type="term" value="C:plasma membrane"/>
    <property type="evidence" value="ECO:0007669"/>
    <property type="project" value="TreeGrafter"/>
</dbReference>
<evidence type="ECO:0000256" key="4">
    <source>
        <dbReference type="ARBA" id="ARBA00022989"/>
    </source>
</evidence>
<evidence type="ECO:0000256" key="1">
    <source>
        <dbReference type="ARBA" id="ARBA00004141"/>
    </source>
</evidence>
<gene>
    <name evidence="8" type="ORF">PACLA_8A000636</name>
</gene>
<accession>A0A6S7KUP7</accession>
<evidence type="ECO:0000259" key="7">
    <source>
        <dbReference type="Pfam" id="PF13886"/>
    </source>
</evidence>
<dbReference type="PANTHER" id="PTHR31247">
    <property type="entry name" value="TRANSMEMBRANE PROTEIN 198 FAMILY MEMBER"/>
    <property type="match status" value="1"/>
</dbReference>
<evidence type="ECO:0000256" key="3">
    <source>
        <dbReference type="ARBA" id="ARBA00022692"/>
    </source>
</evidence>
<organism evidence="8 9">
    <name type="scientific">Paramuricea clavata</name>
    <name type="common">Red gorgonian</name>
    <name type="synonym">Violescent sea-whip</name>
    <dbReference type="NCBI Taxonomy" id="317549"/>
    <lineage>
        <taxon>Eukaryota</taxon>
        <taxon>Metazoa</taxon>
        <taxon>Cnidaria</taxon>
        <taxon>Anthozoa</taxon>
        <taxon>Octocorallia</taxon>
        <taxon>Malacalcyonacea</taxon>
        <taxon>Plexauridae</taxon>
        <taxon>Paramuricea</taxon>
    </lineage>
</organism>
<keyword evidence="9" id="KW-1185">Reference proteome</keyword>
<name>A0A6S7KUP7_PARCT</name>
<sequence>IIFQFLFVNVFRKGLSKREVMGRRSLVASKFVLFLAVYLGLLCPIYAQNGTNSTTANNTLFSKRKNLTKIESVSCEWADVRPSYSIIAAVISGFLILDGAVLCSIGYKQERTSFSLLGFTIAGLVGYAIVEYKFDYSLGIQLLITGSIALFVSILCSSVMYCGIFLTGLATGFCLGSVVIVIITEIHTFGSFAEPILILMGLGIAFASASLWWKRTFVILGTSIVGGAFVMGGMDYYVEGFLFVEYVQHIIYGQEFRKLCYFSWIVFSIFPVVAIAGLLIQHFKTAKLNKRQKSSSTQALAMNRLSETSHQYRV</sequence>
<dbReference type="InterPro" id="IPR040236">
    <property type="entry name" value="TMEM198"/>
</dbReference>
<evidence type="ECO:0000256" key="5">
    <source>
        <dbReference type="ARBA" id="ARBA00023136"/>
    </source>
</evidence>
<reference evidence="8" key="1">
    <citation type="submission" date="2020-04" db="EMBL/GenBank/DDBJ databases">
        <authorList>
            <person name="Alioto T."/>
            <person name="Alioto T."/>
            <person name="Gomez Garrido J."/>
        </authorList>
    </citation>
    <scope>NUCLEOTIDE SEQUENCE</scope>
    <source>
        <strain evidence="8">A484AB</strain>
    </source>
</reference>
<feature type="non-terminal residue" evidence="8">
    <location>
        <position position="1"/>
    </location>
</feature>
<evidence type="ECO:0000256" key="2">
    <source>
        <dbReference type="ARBA" id="ARBA00006244"/>
    </source>
</evidence>
<protein>
    <recommendedName>
        <fullName evidence="6">Transmembrane protein 198</fullName>
    </recommendedName>
</protein>
<keyword evidence="4" id="KW-1133">Transmembrane helix</keyword>
<comment type="subcellular location">
    <subcellularLocation>
        <location evidence="1">Membrane</location>
        <topology evidence="1">Multi-pass membrane protein</topology>
    </subcellularLocation>
</comment>
<evidence type="ECO:0000313" key="8">
    <source>
        <dbReference type="EMBL" id="CAB4024089.1"/>
    </source>
</evidence>
<comment type="caution">
    <text evidence="8">The sequence shown here is derived from an EMBL/GenBank/DDBJ whole genome shotgun (WGS) entry which is preliminary data.</text>
</comment>